<name>B1N6M3_9BACT</name>
<dbReference type="EMBL" id="EF157671">
    <property type="protein sequence ID" value="ABM53569.1"/>
    <property type="molecule type" value="Genomic_DNA"/>
</dbReference>
<dbReference type="AlphaFoldDB" id="B1N6M3"/>
<organism evidence="2">
    <name type="scientific">uncultured bacterium CBNPD1 BAC clone 1664</name>
    <dbReference type="NCBI Taxonomy" id="417310"/>
    <lineage>
        <taxon>Bacteria</taxon>
        <taxon>environmental samples</taxon>
    </lineage>
</organism>
<feature type="compositionally biased region" description="Gly residues" evidence="1">
    <location>
        <begin position="246"/>
        <end position="257"/>
    </location>
</feature>
<feature type="region of interest" description="Disordered" evidence="1">
    <location>
        <begin position="289"/>
        <end position="368"/>
    </location>
</feature>
<feature type="region of interest" description="Disordered" evidence="1">
    <location>
        <begin position="33"/>
        <end position="53"/>
    </location>
</feature>
<feature type="compositionally biased region" description="Basic and acidic residues" evidence="1">
    <location>
        <begin position="236"/>
        <end position="245"/>
    </location>
</feature>
<sequence length="368" mass="36500">MSRPMGEDEVGGVGVDLGEAFQIALGVAGGQAGGGLGGGGQARSAPAQDLRSLAQPGEAQVIRVLLGPVEGGVGADDPQAQAVRGADGHLAGPELAAGAAGPAQAHLDVVVQSPTGDEAGGLGADRGRRLAGHEGRQVEGVGGDVAEGAAGARPVRIAAPVGLAVAGQVAGQPVLGVLGLDHPDRPQDAPRHQVPGVPDHGIAAVVVGQDEGQAGAGDEVREGPRLLHPGGQGLVADHRDPRLEEGPGGGEMGGVGGDDGDRVDPVRPGGLGPGHFGEVAIAAVRVEPQGQAEGPRPLRIRGKGAGDQGPAIVQPGGHAVDGADEGALPAADHAEAKAAVSGQGRASGGWRRRRRRWRRNRRSSCRSR</sequence>
<proteinExistence type="predicted"/>
<feature type="compositionally biased region" description="Basic residues" evidence="1">
    <location>
        <begin position="350"/>
        <end position="368"/>
    </location>
</feature>
<reference evidence="2" key="1">
    <citation type="journal article" date="2008" name="FEMS Microbiol. Ecol.">
        <title>Metagenomic analysis of a freshwater toxic cyanobacteria bloom.</title>
        <authorList>
            <person name="Pope P.B."/>
            <person name="Patel B.K."/>
        </authorList>
    </citation>
    <scope>NUCLEOTIDE SEQUENCE</scope>
</reference>
<feature type="region of interest" description="Disordered" evidence="1">
    <location>
        <begin position="213"/>
        <end position="262"/>
    </location>
</feature>
<accession>B1N6M3</accession>
<evidence type="ECO:0000313" key="2">
    <source>
        <dbReference type="EMBL" id="ABM53569.1"/>
    </source>
</evidence>
<evidence type="ECO:0000256" key="1">
    <source>
        <dbReference type="SAM" id="MobiDB-lite"/>
    </source>
</evidence>
<protein>
    <submittedName>
        <fullName evidence="2">Uncharacterized protein</fullName>
    </submittedName>
</protein>